<proteinExistence type="predicted"/>
<evidence type="ECO:0000256" key="1">
    <source>
        <dbReference type="SAM" id="MobiDB-lite"/>
    </source>
</evidence>
<protein>
    <submittedName>
        <fullName evidence="2">Uncharacterized protein</fullName>
    </submittedName>
</protein>
<reference evidence="2 3" key="1">
    <citation type="journal article" date="2020" name="Nat. Food">
        <title>A phased Vanilla planifolia genome enables genetic improvement of flavour and production.</title>
        <authorList>
            <person name="Hasing T."/>
            <person name="Tang H."/>
            <person name="Brym M."/>
            <person name="Khazi F."/>
            <person name="Huang T."/>
            <person name="Chambers A.H."/>
        </authorList>
    </citation>
    <scope>NUCLEOTIDE SEQUENCE [LARGE SCALE GENOMIC DNA]</scope>
    <source>
        <tissue evidence="2">Leaf</tissue>
    </source>
</reference>
<dbReference type="Proteomes" id="UP000639772">
    <property type="component" value="Chromosome 13"/>
</dbReference>
<comment type="caution">
    <text evidence="2">The sequence shown here is derived from an EMBL/GenBank/DDBJ whole genome shotgun (WGS) entry which is preliminary data.</text>
</comment>
<feature type="region of interest" description="Disordered" evidence="1">
    <location>
        <begin position="61"/>
        <end position="85"/>
    </location>
</feature>
<gene>
    <name evidence="2" type="ORF">HPP92_024213</name>
</gene>
<name>A0A835PLZ2_VANPL</name>
<sequence>MNPLCCIAPVSVERGDRGSAPVVSVRASAKPALGLEKPCEELVEQAACSGASVGGCGECGGRTEPGGRGRGGTVGRERGKSSGGGNVKVAGILYKWVNYGKDGDLGGLCYKMGFCRTIRFTGRIRSRWGRLGMQAVFG</sequence>
<evidence type="ECO:0000313" key="3">
    <source>
        <dbReference type="Proteomes" id="UP000639772"/>
    </source>
</evidence>
<dbReference type="EMBL" id="JADCNM010000013">
    <property type="protein sequence ID" value="KAG0456425.1"/>
    <property type="molecule type" value="Genomic_DNA"/>
</dbReference>
<dbReference type="AlphaFoldDB" id="A0A835PLZ2"/>
<feature type="compositionally biased region" description="Gly residues" evidence="1">
    <location>
        <begin position="61"/>
        <end position="74"/>
    </location>
</feature>
<organism evidence="2 3">
    <name type="scientific">Vanilla planifolia</name>
    <name type="common">Vanilla</name>
    <dbReference type="NCBI Taxonomy" id="51239"/>
    <lineage>
        <taxon>Eukaryota</taxon>
        <taxon>Viridiplantae</taxon>
        <taxon>Streptophyta</taxon>
        <taxon>Embryophyta</taxon>
        <taxon>Tracheophyta</taxon>
        <taxon>Spermatophyta</taxon>
        <taxon>Magnoliopsida</taxon>
        <taxon>Liliopsida</taxon>
        <taxon>Asparagales</taxon>
        <taxon>Orchidaceae</taxon>
        <taxon>Vanilloideae</taxon>
        <taxon>Vanilleae</taxon>
        <taxon>Vanilla</taxon>
    </lineage>
</organism>
<evidence type="ECO:0000313" key="2">
    <source>
        <dbReference type="EMBL" id="KAG0456425.1"/>
    </source>
</evidence>
<accession>A0A835PLZ2</accession>